<name>A0A090IW28_9BACI</name>
<proteinExistence type="predicted"/>
<dbReference type="Pfam" id="PF09577">
    <property type="entry name" value="Spore_YpjB"/>
    <property type="match status" value="1"/>
</dbReference>
<keyword evidence="1" id="KW-1133">Transmembrane helix</keyword>
<keyword evidence="1" id="KW-0472">Membrane</keyword>
<dbReference type="RefSeq" id="WP_034770625.1">
    <property type="nucleotide sequence ID" value="NZ_CCRF01000061.1"/>
</dbReference>
<dbReference type="AlphaFoldDB" id="A0A090IW28"/>
<keyword evidence="1" id="KW-0812">Transmembrane</keyword>
<evidence type="ECO:0000256" key="1">
    <source>
        <dbReference type="SAM" id="Phobius"/>
    </source>
</evidence>
<gene>
    <name evidence="2" type="ORF">BT1A1_2040</name>
</gene>
<sequence length="262" mass="30099">MKQLVILLTLFTFLIGPVNGVQAVENGSDLNTLDMLANEALQLSKAQRYEETQKVLKNIGEILEHTSDISADEKRILQVAHHESMRTIENGTFTNEEIVNRLTKFRLVVDAVITDYEPLWTNMESSVLTAFQSVKEKIEQKNYQHFHEEFNRFLSVYDIVYPSIMLDVPVEKVQKVDAQLQYWEQYSNKLLNSDDGLEAIETLQKDLQSLFENAEEDEADLSLWWVIISTGGIIILTLSYVGWKKYKAERAAHKAAKKGQKN</sequence>
<keyword evidence="3" id="KW-1185">Reference proteome</keyword>
<accession>A0A090IW28</accession>
<evidence type="ECO:0000313" key="2">
    <source>
        <dbReference type="EMBL" id="CEE01862.1"/>
    </source>
</evidence>
<dbReference type="EMBL" id="CCRF01000061">
    <property type="protein sequence ID" value="CEE01862.1"/>
    <property type="molecule type" value="Genomic_DNA"/>
</dbReference>
<evidence type="ECO:0000313" key="3">
    <source>
        <dbReference type="Proteomes" id="UP000040576"/>
    </source>
</evidence>
<reference evidence="2 3" key="1">
    <citation type="submission" date="2014-07" db="EMBL/GenBank/DDBJ databases">
        <authorList>
            <person name="Wibberg Daniel"/>
        </authorList>
    </citation>
    <scope>NUCLEOTIDE SEQUENCE [LARGE SCALE GENOMIC DNA]</scope>
</reference>
<feature type="transmembrane region" description="Helical" evidence="1">
    <location>
        <begin position="223"/>
        <end position="243"/>
    </location>
</feature>
<protein>
    <submittedName>
        <fullName evidence="2">Sporulation protein YpjB</fullName>
    </submittedName>
</protein>
<dbReference type="Proteomes" id="UP000040576">
    <property type="component" value="Unassembled WGS sequence"/>
</dbReference>
<dbReference type="InterPro" id="IPR014231">
    <property type="entry name" value="Spore_YpjB"/>
</dbReference>
<organism evidence="2 3">
    <name type="scientific">Caldibacillus thermoamylovorans</name>
    <dbReference type="NCBI Taxonomy" id="35841"/>
    <lineage>
        <taxon>Bacteria</taxon>
        <taxon>Bacillati</taxon>
        <taxon>Bacillota</taxon>
        <taxon>Bacilli</taxon>
        <taxon>Bacillales</taxon>
        <taxon>Bacillaceae</taxon>
        <taxon>Caldibacillus</taxon>
    </lineage>
</organism>